<feature type="compositionally biased region" description="Basic and acidic residues" evidence="1">
    <location>
        <begin position="9"/>
        <end position="31"/>
    </location>
</feature>
<comment type="caution">
    <text evidence="2">The sequence shown here is derived from an EMBL/GenBank/DDBJ whole genome shotgun (WGS) entry which is preliminary data.</text>
</comment>
<sequence>MRKMMIKRRKEDESVNKEAQRKEDKEKEVRHKEKFKAKRRKAWLHLKEKMMIEDMLAVYHLMRTSE</sequence>
<organism evidence="2 3">
    <name type="scientific">Tanacetum coccineum</name>
    <dbReference type="NCBI Taxonomy" id="301880"/>
    <lineage>
        <taxon>Eukaryota</taxon>
        <taxon>Viridiplantae</taxon>
        <taxon>Streptophyta</taxon>
        <taxon>Embryophyta</taxon>
        <taxon>Tracheophyta</taxon>
        <taxon>Spermatophyta</taxon>
        <taxon>Magnoliopsida</taxon>
        <taxon>eudicotyledons</taxon>
        <taxon>Gunneridae</taxon>
        <taxon>Pentapetalae</taxon>
        <taxon>asterids</taxon>
        <taxon>campanulids</taxon>
        <taxon>Asterales</taxon>
        <taxon>Asteraceae</taxon>
        <taxon>Asteroideae</taxon>
        <taxon>Anthemideae</taxon>
        <taxon>Anthemidinae</taxon>
        <taxon>Tanacetum</taxon>
    </lineage>
</organism>
<reference evidence="2" key="2">
    <citation type="submission" date="2022-01" db="EMBL/GenBank/DDBJ databases">
        <authorList>
            <person name="Yamashiro T."/>
            <person name="Shiraishi A."/>
            <person name="Satake H."/>
            <person name="Nakayama K."/>
        </authorList>
    </citation>
    <scope>NUCLEOTIDE SEQUENCE</scope>
</reference>
<evidence type="ECO:0000313" key="3">
    <source>
        <dbReference type="Proteomes" id="UP001151760"/>
    </source>
</evidence>
<evidence type="ECO:0000313" key="2">
    <source>
        <dbReference type="EMBL" id="GJT16503.1"/>
    </source>
</evidence>
<protein>
    <submittedName>
        <fullName evidence="2">Uncharacterized protein</fullName>
    </submittedName>
</protein>
<evidence type="ECO:0000256" key="1">
    <source>
        <dbReference type="SAM" id="MobiDB-lite"/>
    </source>
</evidence>
<reference evidence="2" key="1">
    <citation type="journal article" date="2022" name="Int. J. Mol. Sci.">
        <title>Draft Genome of Tanacetum Coccineum: Genomic Comparison of Closely Related Tanacetum-Family Plants.</title>
        <authorList>
            <person name="Yamashiro T."/>
            <person name="Shiraishi A."/>
            <person name="Nakayama K."/>
            <person name="Satake H."/>
        </authorList>
    </citation>
    <scope>NUCLEOTIDE SEQUENCE</scope>
</reference>
<proteinExistence type="predicted"/>
<keyword evidence="3" id="KW-1185">Reference proteome</keyword>
<dbReference type="Proteomes" id="UP001151760">
    <property type="component" value="Unassembled WGS sequence"/>
</dbReference>
<gene>
    <name evidence="2" type="ORF">Tco_0875209</name>
</gene>
<accession>A0ABQ5BSC0</accession>
<name>A0ABQ5BSC0_9ASTR</name>
<dbReference type="EMBL" id="BQNB010013479">
    <property type="protein sequence ID" value="GJT16503.1"/>
    <property type="molecule type" value="Genomic_DNA"/>
</dbReference>
<feature type="region of interest" description="Disordered" evidence="1">
    <location>
        <begin position="1"/>
        <end position="33"/>
    </location>
</feature>